<dbReference type="CDD" id="cd15841">
    <property type="entry name" value="SNARE_Qc"/>
    <property type="match status" value="1"/>
</dbReference>
<dbReference type="AlphaFoldDB" id="A0A2J8A1F2"/>
<comment type="caution">
    <text evidence="3">The sequence shown here is derived from an EMBL/GenBank/DDBJ whole genome shotgun (WGS) entry which is preliminary data.</text>
</comment>
<dbReference type="Proteomes" id="UP000236333">
    <property type="component" value="Unassembled WGS sequence"/>
</dbReference>
<proteinExistence type="predicted"/>
<keyword evidence="2" id="KW-0472">Membrane</keyword>
<dbReference type="OrthoDB" id="261831at2759"/>
<keyword evidence="2" id="KW-1133">Transmembrane helix</keyword>
<name>A0A2J8A1F2_9CHLO</name>
<organism evidence="3 4">
    <name type="scientific">Tetrabaena socialis</name>
    <dbReference type="NCBI Taxonomy" id="47790"/>
    <lineage>
        <taxon>Eukaryota</taxon>
        <taxon>Viridiplantae</taxon>
        <taxon>Chlorophyta</taxon>
        <taxon>core chlorophytes</taxon>
        <taxon>Chlorophyceae</taxon>
        <taxon>CS clade</taxon>
        <taxon>Chlamydomonadales</taxon>
        <taxon>Tetrabaenaceae</taxon>
        <taxon>Tetrabaena</taxon>
    </lineage>
</organism>
<evidence type="ECO:0000313" key="4">
    <source>
        <dbReference type="Proteomes" id="UP000236333"/>
    </source>
</evidence>
<evidence type="ECO:0000256" key="2">
    <source>
        <dbReference type="SAM" id="Phobius"/>
    </source>
</evidence>
<evidence type="ECO:0008006" key="5">
    <source>
        <dbReference type="Google" id="ProtNLM"/>
    </source>
</evidence>
<gene>
    <name evidence="3" type="ORF">TSOC_007333</name>
</gene>
<keyword evidence="4" id="KW-1185">Reference proteome</keyword>
<accession>A0A2J8A1F2</accession>
<sequence length="202" mass="21662">MSGYRGAGLSARPGQAQEQVAISIDKFDFDSEVEGLRGHVKKIKQMSLAIEVEQKQQGELINSLVRHGHAGKLGSRAGPGGSGKDRMGPKLGPAGRMEREDTVERAKLMMRRAMGRLNLAYKRGGSNHMLLLVLFALCAFAVLYVLGKQVEGMFGLALRATGKEPQAPAGRLAAATEAGFSRGSWACPREQVYRIGRAVLGG</sequence>
<evidence type="ECO:0000313" key="3">
    <source>
        <dbReference type="EMBL" id="PNH06343.1"/>
    </source>
</evidence>
<feature type="region of interest" description="Disordered" evidence="1">
    <location>
        <begin position="70"/>
        <end position="99"/>
    </location>
</feature>
<evidence type="ECO:0000256" key="1">
    <source>
        <dbReference type="SAM" id="MobiDB-lite"/>
    </source>
</evidence>
<keyword evidence="2" id="KW-0812">Transmembrane</keyword>
<protein>
    <recommendedName>
        <fullName evidence="5">t-SNARE coiled-coil homology domain-containing protein</fullName>
    </recommendedName>
</protein>
<dbReference type="EMBL" id="PGGS01000242">
    <property type="protein sequence ID" value="PNH06343.1"/>
    <property type="molecule type" value="Genomic_DNA"/>
</dbReference>
<reference evidence="3 4" key="1">
    <citation type="journal article" date="2017" name="Mol. Biol. Evol.">
        <title>The 4-celled Tetrabaena socialis nuclear genome reveals the essential components for genetic control of cell number at the origin of multicellularity in the volvocine lineage.</title>
        <authorList>
            <person name="Featherston J."/>
            <person name="Arakaki Y."/>
            <person name="Hanschen E.R."/>
            <person name="Ferris P.J."/>
            <person name="Michod R.E."/>
            <person name="Olson B.J.S.C."/>
            <person name="Nozaki H."/>
            <person name="Durand P.M."/>
        </authorList>
    </citation>
    <scope>NUCLEOTIDE SEQUENCE [LARGE SCALE GENOMIC DNA]</scope>
    <source>
        <strain evidence="3 4">NIES-571</strain>
    </source>
</reference>
<feature type="transmembrane region" description="Helical" evidence="2">
    <location>
        <begin position="129"/>
        <end position="147"/>
    </location>
</feature>